<keyword evidence="1" id="KW-0812">Transmembrane</keyword>
<gene>
    <name evidence="2" type="ORF">ABID24_000712</name>
</gene>
<dbReference type="InterPro" id="IPR021299">
    <property type="entry name" value="DUF2871"/>
</dbReference>
<dbReference type="InterPro" id="IPR036927">
    <property type="entry name" value="Cyt_c_oxase-like_su1_sf"/>
</dbReference>
<evidence type="ECO:0008006" key="4">
    <source>
        <dbReference type="Google" id="ProtNLM"/>
    </source>
</evidence>
<feature type="transmembrane region" description="Helical" evidence="1">
    <location>
        <begin position="71"/>
        <end position="90"/>
    </location>
</feature>
<keyword evidence="3" id="KW-1185">Reference proteome</keyword>
<evidence type="ECO:0000313" key="2">
    <source>
        <dbReference type="EMBL" id="MET3749485.1"/>
    </source>
</evidence>
<proteinExistence type="predicted"/>
<dbReference type="Pfam" id="PF11070">
    <property type="entry name" value="DUF2871"/>
    <property type="match status" value="1"/>
</dbReference>
<keyword evidence="1" id="KW-0472">Membrane</keyword>
<evidence type="ECO:0000313" key="3">
    <source>
        <dbReference type="Proteomes" id="UP001549106"/>
    </source>
</evidence>
<reference evidence="2 3" key="1">
    <citation type="submission" date="2024-06" db="EMBL/GenBank/DDBJ databases">
        <title>Genomic Encyclopedia of Type Strains, Phase IV (KMG-IV): sequencing the most valuable type-strain genomes for metagenomic binning, comparative biology and taxonomic classification.</title>
        <authorList>
            <person name="Goeker M."/>
        </authorList>
    </citation>
    <scope>NUCLEOTIDE SEQUENCE [LARGE SCALE GENOMIC DNA]</scope>
    <source>
        <strain evidence="2 3">DSM 29492</strain>
    </source>
</reference>
<dbReference type="RefSeq" id="WP_147598468.1">
    <property type="nucleotide sequence ID" value="NZ_BAABXP010000001.1"/>
</dbReference>
<feature type="transmembrane region" description="Helical" evidence="1">
    <location>
        <begin position="39"/>
        <end position="59"/>
    </location>
</feature>
<accession>A0ABV2LZ43</accession>
<feature type="transmembrane region" description="Helical" evidence="1">
    <location>
        <begin position="110"/>
        <end position="129"/>
    </location>
</feature>
<organism evidence="2 3">
    <name type="scientific">Blautia caecimuris</name>
    <dbReference type="NCBI Taxonomy" id="1796615"/>
    <lineage>
        <taxon>Bacteria</taxon>
        <taxon>Bacillati</taxon>
        <taxon>Bacillota</taxon>
        <taxon>Clostridia</taxon>
        <taxon>Lachnospirales</taxon>
        <taxon>Lachnospiraceae</taxon>
        <taxon>Blautia</taxon>
    </lineage>
</organism>
<dbReference type="EMBL" id="JBEPMJ010000003">
    <property type="protein sequence ID" value="MET3749485.1"/>
    <property type="molecule type" value="Genomic_DNA"/>
</dbReference>
<dbReference type="Proteomes" id="UP001549106">
    <property type="component" value="Unassembled WGS sequence"/>
</dbReference>
<dbReference type="Gene3D" id="1.20.210.10">
    <property type="entry name" value="Cytochrome c oxidase-like, subunit I domain"/>
    <property type="match status" value="1"/>
</dbReference>
<evidence type="ECO:0000256" key="1">
    <source>
        <dbReference type="SAM" id="Phobius"/>
    </source>
</evidence>
<name>A0ABV2LZ43_9FIRM</name>
<sequence>MKKILNTSMIYFILAAAAGVFYREFTKFNGYTGETALSYVHTHLFVLGMFAFLVIALFGCQKPELFKQSTFKKFFILYNISLPFMAVMLLVRGVVQVQGAELTKAADAMISGFAGISHILIGIAVLVLFRSLKKCFE</sequence>
<comment type="caution">
    <text evidence="2">The sequence shown here is derived from an EMBL/GenBank/DDBJ whole genome shotgun (WGS) entry which is preliminary data.</text>
</comment>
<protein>
    <recommendedName>
        <fullName evidence="4">DUF2871 domain-containing protein</fullName>
    </recommendedName>
</protein>
<keyword evidence="1" id="KW-1133">Transmembrane helix</keyword>